<comment type="caution">
    <text evidence="2">The sequence shown here is derived from an EMBL/GenBank/DDBJ whole genome shotgun (WGS) entry which is preliminary data.</text>
</comment>
<evidence type="ECO:0000313" key="2">
    <source>
        <dbReference type="EMBL" id="KAK7001430.1"/>
    </source>
</evidence>
<evidence type="ECO:0000313" key="3">
    <source>
        <dbReference type="Proteomes" id="UP001362999"/>
    </source>
</evidence>
<feature type="compositionally biased region" description="Polar residues" evidence="1">
    <location>
        <begin position="144"/>
        <end position="172"/>
    </location>
</feature>
<name>A0AAW0A6B0_9AGAR</name>
<keyword evidence="3" id="KW-1185">Reference proteome</keyword>
<dbReference type="EMBL" id="JAWWNJ010000083">
    <property type="protein sequence ID" value="KAK7001430.1"/>
    <property type="molecule type" value="Genomic_DNA"/>
</dbReference>
<organism evidence="2 3">
    <name type="scientific">Favolaschia claudopus</name>
    <dbReference type="NCBI Taxonomy" id="2862362"/>
    <lineage>
        <taxon>Eukaryota</taxon>
        <taxon>Fungi</taxon>
        <taxon>Dikarya</taxon>
        <taxon>Basidiomycota</taxon>
        <taxon>Agaricomycotina</taxon>
        <taxon>Agaricomycetes</taxon>
        <taxon>Agaricomycetidae</taxon>
        <taxon>Agaricales</taxon>
        <taxon>Marasmiineae</taxon>
        <taxon>Mycenaceae</taxon>
        <taxon>Favolaschia</taxon>
    </lineage>
</organism>
<feature type="region of interest" description="Disordered" evidence="1">
    <location>
        <begin position="114"/>
        <end position="234"/>
    </location>
</feature>
<dbReference type="Proteomes" id="UP001362999">
    <property type="component" value="Unassembled WGS sequence"/>
</dbReference>
<gene>
    <name evidence="2" type="ORF">R3P38DRAFT_1795411</name>
</gene>
<proteinExistence type="predicted"/>
<sequence>MSRGETFVIYTPPGHRLQQPQDGALSHNDSLSRCELGTYPGQCTVCVYQPVVAAAWIEQNWDNFHLTLAKDRAWDMPLPCMLSPEESAIAIFGSFRDPVIVQTAQSLADASGFPVMIRPSDDTPTSTLLPGETSESPPGPSYLRSGNDTNYSNSARPQLPNQDESLNGSMSEHISEDAPEDGSGRPYHNGTPNNDIEGSGSTLDKHANLGSGVGGGGGGDGGKPTATDDEWESPLHRTRVRLSLKLNDVQSYMVCVGCSFKFKINHNPETPITLENLTQPLSRPEVVSLVDIEIETRPREAQVDRSYANFGFVSHRKQSIIKRTFLNRGFEHPEKIYKHAKQREVQRGVRANMGFSQASPLFTAALSYNHNNTFALEATDNKVLPKCRVDHEPGDEWDTDDKSFSSYNIVYRPQDEVFEVERGPLELRVGMGINTHPSGSAQPLPKISFVNRKQVLIWVADPTSKAKIRGILVAMTNYFDDIKSPTAICISENQQVNLDGASTGSQPKPEQGNSGTISLLIAGVQRATSYTPRLQSVFPKYTRRPPATVASNIPSHEYLARGWDVNNSEWRKVLWPALDKDFRAAEYEGTPSLWRIQCPPRLLGNVPTQNRQ</sequence>
<reference evidence="2 3" key="1">
    <citation type="journal article" date="2024" name="J Genomics">
        <title>Draft genome sequencing and assembly of Favolaschia claudopus CIRM-BRFM 2984 isolated from oak limbs.</title>
        <authorList>
            <person name="Navarro D."/>
            <person name="Drula E."/>
            <person name="Chaduli D."/>
            <person name="Cazenave R."/>
            <person name="Ahrendt S."/>
            <person name="Wang J."/>
            <person name="Lipzen A."/>
            <person name="Daum C."/>
            <person name="Barry K."/>
            <person name="Grigoriev I.V."/>
            <person name="Favel A."/>
            <person name="Rosso M.N."/>
            <person name="Martin F."/>
        </authorList>
    </citation>
    <scope>NUCLEOTIDE SEQUENCE [LARGE SCALE GENOMIC DNA]</scope>
    <source>
        <strain evidence="2 3">CIRM-BRFM 2984</strain>
    </source>
</reference>
<protein>
    <submittedName>
        <fullName evidence="2">Uncharacterized protein</fullName>
    </submittedName>
</protein>
<accession>A0AAW0A6B0</accession>
<evidence type="ECO:0000256" key="1">
    <source>
        <dbReference type="SAM" id="MobiDB-lite"/>
    </source>
</evidence>
<dbReference type="AlphaFoldDB" id="A0AAW0A6B0"/>
<feature type="compositionally biased region" description="Gly residues" evidence="1">
    <location>
        <begin position="211"/>
        <end position="222"/>
    </location>
</feature>
<feature type="compositionally biased region" description="Polar residues" evidence="1">
    <location>
        <begin position="190"/>
        <end position="202"/>
    </location>
</feature>